<evidence type="ECO:0000256" key="4">
    <source>
        <dbReference type="ARBA" id="ARBA00013673"/>
    </source>
</evidence>
<gene>
    <name evidence="15" type="primary">rsmE</name>
    <name evidence="15" type="ORF">Thiowin_02320</name>
</gene>
<accession>A0ABZ0SA58</accession>
<dbReference type="SUPFAM" id="SSF88697">
    <property type="entry name" value="PUA domain-like"/>
    <property type="match status" value="1"/>
</dbReference>
<proteinExistence type="inferred from homology"/>
<feature type="domain" description="Ribosomal RNA small subunit methyltransferase E methyltransferase" evidence="13">
    <location>
        <begin position="85"/>
        <end position="244"/>
    </location>
</feature>
<comment type="catalytic activity">
    <reaction evidence="11 12">
        <text>uridine(1498) in 16S rRNA + S-adenosyl-L-methionine = N(3)-methyluridine(1498) in 16S rRNA + S-adenosyl-L-homocysteine + H(+)</text>
        <dbReference type="Rhea" id="RHEA:42920"/>
        <dbReference type="Rhea" id="RHEA-COMP:10283"/>
        <dbReference type="Rhea" id="RHEA-COMP:10284"/>
        <dbReference type="ChEBI" id="CHEBI:15378"/>
        <dbReference type="ChEBI" id="CHEBI:57856"/>
        <dbReference type="ChEBI" id="CHEBI:59789"/>
        <dbReference type="ChEBI" id="CHEBI:65315"/>
        <dbReference type="ChEBI" id="CHEBI:74502"/>
        <dbReference type="EC" id="2.1.1.193"/>
    </reaction>
</comment>
<dbReference type="RefSeq" id="WP_328987835.1">
    <property type="nucleotide sequence ID" value="NZ_CP121472.1"/>
</dbReference>
<dbReference type="PANTHER" id="PTHR30027">
    <property type="entry name" value="RIBOSOMAL RNA SMALL SUBUNIT METHYLTRANSFERASE E"/>
    <property type="match status" value="1"/>
</dbReference>
<keyword evidence="5 12" id="KW-0963">Cytoplasm</keyword>
<dbReference type="InterPro" id="IPR046887">
    <property type="entry name" value="RsmE_PUA-like"/>
</dbReference>
<evidence type="ECO:0000256" key="2">
    <source>
        <dbReference type="ARBA" id="ARBA00005528"/>
    </source>
</evidence>
<keyword evidence="16" id="KW-1185">Reference proteome</keyword>
<keyword evidence="7 12" id="KW-0489">Methyltransferase</keyword>
<dbReference type="SUPFAM" id="SSF75217">
    <property type="entry name" value="alpha/beta knot"/>
    <property type="match status" value="1"/>
</dbReference>
<sequence>MPEESRRLPRVIIDEPDLLLTGVSEVRLPRTAARHLLKVLRLRAGDRFWLCDGLGRDYPAEMLRAQDATLIARLGPPGELEPPPALNIHLGLGVSKGERMDFAIQKAIELGVSSITPLWTQRSVVRLDSERLSRRIAHWRGVIMAACEQSGRRCLPMLHPASALKPWLAQGQPHGLLLHHGAARGMDQLSPPKGGAMTLLIGPEGGLTSAERGQATAHDFTAVRLGPRILRTETAPLAAIAAAQILWGDFRGASCAC</sequence>
<comment type="function">
    <text evidence="10 12">Specifically methylates the N3 position of the uracil ring of uridine 1498 (m3U1498) in 16S rRNA. Acts on the fully assembled 30S ribosomal subunit.</text>
</comment>
<keyword evidence="8 12" id="KW-0808">Transferase</keyword>
<dbReference type="EMBL" id="CP121472">
    <property type="protein sequence ID" value="WPL17317.1"/>
    <property type="molecule type" value="Genomic_DNA"/>
</dbReference>
<reference evidence="15 16" key="1">
    <citation type="journal article" date="2023" name="Microorganisms">
        <title>Thiorhodovibrio frisius and Trv. litoralis spp. nov., Two Novel Members from a Clade of Fastidious Purple Sulfur Bacteria That Exhibit Unique Red-Shifted Light-Harvesting Capabilities.</title>
        <authorList>
            <person name="Methner A."/>
            <person name="Kuzyk S.B."/>
            <person name="Petersen J."/>
            <person name="Bauer S."/>
            <person name="Brinkmann H."/>
            <person name="Sichau K."/>
            <person name="Wanner G."/>
            <person name="Wolf J."/>
            <person name="Neumann-Schaal M."/>
            <person name="Henke P."/>
            <person name="Tank M."/>
            <person name="Sproer C."/>
            <person name="Bunk B."/>
            <person name="Overmann J."/>
        </authorList>
    </citation>
    <scope>NUCLEOTIDE SEQUENCE [LARGE SCALE GENOMIC DNA]</scope>
    <source>
        <strain evidence="15 16">DSM 6702</strain>
    </source>
</reference>
<keyword evidence="6 12" id="KW-0698">rRNA processing</keyword>
<evidence type="ECO:0000256" key="8">
    <source>
        <dbReference type="ARBA" id="ARBA00022679"/>
    </source>
</evidence>
<dbReference type="EC" id="2.1.1.193" evidence="3 12"/>
<dbReference type="InterPro" id="IPR015947">
    <property type="entry name" value="PUA-like_sf"/>
</dbReference>
<dbReference type="Pfam" id="PF20260">
    <property type="entry name" value="PUA_4"/>
    <property type="match status" value="1"/>
</dbReference>
<dbReference type="GO" id="GO:0032259">
    <property type="term" value="P:methylation"/>
    <property type="evidence" value="ECO:0007669"/>
    <property type="project" value="UniProtKB-KW"/>
</dbReference>
<evidence type="ECO:0000256" key="9">
    <source>
        <dbReference type="ARBA" id="ARBA00022691"/>
    </source>
</evidence>
<dbReference type="Gene3D" id="3.40.1280.10">
    <property type="match status" value="1"/>
</dbReference>
<name>A0ABZ0SA58_9GAMM</name>
<evidence type="ECO:0000313" key="15">
    <source>
        <dbReference type="EMBL" id="WPL17317.1"/>
    </source>
</evidence>
<evidence type="ECO:0000256" key="11">
    <source>
        <dbReference type="ARBA" id="ARBA00047944"/>
    </source>
</evidence>
<dbReference type="GO" id="GO:0008168">
    <property type="term" value="F:methyltransferase activity"/>
    <property type="evidence" value="ECO:0007669"/>
    <property type="project" value="UniProtKB-KW"/>
</dbReference>
<evidence type="ECO:0000313" key="16">
    <source>
        <dbReference type="Proteomes" id="UP001432180"/>
    </source>
</evidence>
<evidence type="ECO:0000259" key="14">
    <source>
        <dbReference type="Pfam" id="PF20260"/>
    </source>
</evidence>
<dbReference type="CDD" id="cd18084">
    <property type="entry name" value="RsmE-like"/>
    <property type="match status" value="1"/>
</dbReference>
<dbReference type="InterPro" id="IPR029028">
    <property type="entry name" value="Alpha/beta_knot_MTases"/>
</dbReference>
<keyword evidence="9 12" id="KW-0949">S-adenosyl-L-methionine</keyword>
<evidence type="ECO:0000256" key="3">
    <source>
        <dbReference type="ARBA" id="ARBA00012328"/>
    </source>
</evidence>
<dbReference type="PIRSF" id="PIRSF015601">
    <property type="entry name" value="MTase_slr0722"/>
    <property type="match status" value="1"/>
</dbReference>
<evidence type="ECO:0000256" key="7">
    <source>
        <dbReference type="ARBA" id="ARBA00022603"/>
    </source>
</evidence>
<comment type="subcellular location">
    <subcellularLocation>
        <location evidence="1 12">Cytoplasm</location>
    </subcellularLocation>
</comment>
<evidence type="ECO:0000256" key="6">
    <source>
        <dbReference type="ARBA" id="ARBA00022552"/>
    </source>
</evidence>
<evidence type="ECO:0000256" key="10">
    <source>
        <dbReference type="ARBA" id="ARBA00025699"/>
    </source>
</evidence>
<protein>
    <recommendedName>
        <fullName evidence="4 12">Ribosomal RNA small subunit methyltransferase E</fullName>
        <ecNumber evidence="3 12">2.1.1.193</ecNumber>
    </recommendedName>
</protein>
<dbReference type="Pfam" id="PF04452">
    <property type="entry name" value="Methyltrans_RNA"/>
    <property type="match status" value="1"/>
</dbReference>
<dbReference type="InterPro" id="IPR046886">
    <property type="entry name" value="RsmE_MTase_dom"/>
</dbReference>
<dbReference type="PANTHER" id="PTHR30027:SF3">
    <property type="entry name" value="16S RRNA (URACIL(1498)-N(3))-METHYLTRANSFERASE"/>
    <property type="match status" value="1"/>
</dbReference>
<evidence type="ECO:0000256" key="1">
    <source>
        <dbReference type="ARBA" id="ARBA00004496"/>
    </source>
</evidence>
<evidence type="ECO:0000256" key="5">
    <source>
        <dbReference type="ARBA" id="ARBA00022490"/>
    </source>
</evidence>
<dbReference type="InterPro" id="IPR006700">
    <property type="entry name" value="RsmE"/>
</dbReference>
<evidence type="ECO:0000259" key="13">
    <source>
        <dbReference type="Pfam" id="PF04452"/>
    </source>
</evidence>
<dbReference type="Proteomes" id="UP001432180">
    <property type="component" value="Chromosome"/>
</dbReference>
<dbReference type="InterPro" id="IPR029026">
    <property type="entry name" value="tRNA_m1G_MTases_N"/>
</dbReference>
<dbReference type="NCBIfam" id="TIGR00046">
    <property type="entry name" value="RsmE family RNA methyltransferase"/>
    <property type="match status" value="1"/>
</dbReference>
<dbReference type="NCBIfam" id="NF008692">
    <property type="entry name" value="PRK11713.1-5"/>
    <property type="match status" value="1"/>
</dbReference>
<feature type="domain" description="Ribosomal RNA small subunit methyltransferase E PUA-like" evidence="14">
    <location>
        <begin position="30"/>
        <end position="67"/>
    </location>
</feature>
<evidence type="ECO:0000256" key="12">
    <source>
        <dbReference type="PIRNR" id="PIRNR015601"/>
    </source>
</evidence>
<organism evidence="15 16">
    <name type="scientific">Thiorhodovibrio winogradskyi</name>
    <dbReference type="NCBI Taxonomy" id="77007"/>
    <lineage>
        <taxon>Bacteria</taxon>
        <taxon>Pseudomonadati</taxon>
        <taxon>Pseudomonadota</taxon>
        <taxon>Gammaproteobacteria</taxon>
        <taxon>Chromatiales</taxon>
        <taxon>Chromatiaceae</taxon>
        <taxon>Thiorhodovibrio</taxon>
    </lineage>
</organism>
<comment type="similarity">
    <text evidence="2 12">Belongs to the RNA methyltransferase RsmE family.</text>
</comment>